<dbReference type="GO" id="GO:0005524">
    <property type="term" value="F:ATP binding"/>
    <property type="evidence" value="ECO:0007669"/>
    <property type="project" value="UniProtKB-UniRule"/>
</dbReference>
<evidence type="ECO:0000256" key="5">
    <source>
        <dbReference type="ARBA" id="ARBA00022741"/>
    </source>
</evidence>
<evidence type="ECO:0000256" key="8">
    <source>
        <dbReference type="ARBA" id="ARBA00023175"/>
    </source>
</evidence>
<dbReference type="PROSITE" id="PS50067">
    <property type="entry name" value="KINESIN_MOTOR_2"/>
    <property type="match status" value="1"/>
</dbReference>
<dbReference type="InterPro" id="IPR000253">
    <property type="entry name" value="FHA_dom"/>
</dbReference>
<dbReference type="InterPro" id="IPR036961">
    <property type="entry name" value="Kinesin_motor_dom_sf"/>
</dbReference>
<dbReference type="InterPro" id="IPR011993">
    <property type="entry name" value="PH-like_dom_sf"/>
</dbReference>
<protein>
    <submittedName>
        <fullName evidence="14">Putative kinesin-3 motor protein</fullName>
    </submittedName>
</protein>
<dbReference type="PROSITE" id="PS50003">
    <property type="entry name" value="PH_DOMAIN"/>
    <property type="match status" value="1"/>
</dbReference>
<evidence type="ECO:0000256" key="11">
    <source>
        <dbReference type="SAM" id="MobiDB-lite"/>
    </source>
</evidence>
<keyword evidence="3" id="KW-0963">Cytoplasm</keyword>
<evidence type="ECO:0000256" key="2">
    <source>
        <dbReference type="ARBA" id="ARBA00022448"/>
    </source>
</evidence>
<proteinExistence type="inferred from homology"/>
<evidence type="ECO:0000256" key="3">
    <source>
        <dbReference type="ARBA" id="ARBA00022490"/>
    </source>
</evidence>
<dbReference type="Proteomes" id="UP000245942">
    <property type="component" value="Unassembled WGS sequence"/>
</dbReference>
<dbReference type="CDD" id="cd01233">
    <property type="entry name" value="PH_KIFIA_KIFIB"/>
    <property type="match status" value="1"/>
</dbReference>
<keyword evidence="15" id="KW-1185">Reference proteome</keyword>
<dbReference type="SUPFAM" id="SSF49879">
    <property type="entry name" value="SMAD/FHA domain"/>
    <property type="match status" value="1"/>
</dbReference>
<dbReference type="GO" id="GO:0008017">
    <property type="term" value="F:microtubule binding"/>
    <property type="evidence" value="ECO:0007669"/>
    <property type="project" value="InterPro"/>
</dbReference>
<dbReference type="GO" id="GO:0047496">
    <property type="term" value="P:vesicle transport along microtubule"/>
    <property type="evidence" value="ECO:0007669"/>
    <property type="project" value="UniProtKB-ARBA"/>
</dbReference>
<dbReference type="Pfam" id="PF12423">
    <property type="entry name" value="KIF1B"/>
    <property type="match status" value="1"/>
</dbReference>
<name>A0A316U3D1_9BASI</name>
<dbReference type="Gene3D" id="2.60.200.20">
    <property type="match status" value="1"/>
</dbReference>
<evidence type="ECO:0000259" key="12">
    <source>
        <dbReference type="PROSITE" id="PS50003"/>
    </source>
</evidence>
<feature type="domain" description="Kinesin motor" evidence="13">
    <location>
        <begin position="6"/>
        <end position="358"/>
    </location>
</feature>
<dbReference type="SUPFAM" id="SSF52540">
    <property type="entry name" value="P-loop containing nucleoside triphosphate hydrolases"/>
    <property type="match status" value="1"/>
</dbReference>
<evidence type="ECO:0000256" key="10">
    <source>
        <dbReference type="PROSITE-ProRule" id="PRU00283"/>
    </source>
</evidence>
<dbReference type="InterPro" id="IPR032405">
    <property type="entry name" value="Kinesin_assoc"/>
</dbReference>
<feature type="region of interest" description="Disordered" evidence="11">
    <location>
        <begin position="670"/>
        <end position="703"/>
    </location>
</feature>
<keyword evidence="8 10" id="KW-0505">Motor protein</keyword>
<dbReference type="Gene3D" id="3.40.850.10">
    <property type="entry name" value="Kinesin motor domain"/>
    <property type="match status" value="1"/>
</dbReference>
<evidence type="ECO:0000256" key="1">
    <source>
        <dbReference type="ARBA" id="ARBA00004245"/>
    </source>
</evidence>
<organism evidence="14 15">
    <name type="scientific">Pseudomicrostroma glucosiphilum</name>
    <dbReference type="NCBI Taxonomy" id="1684307"/>
    <lineage>
        <taxon>Eukaryota</taxon>
        <taxon>Fungi</taxon>
        <taxon>Dikarya</taxon>
        <taxon>Basidiomycota</taxon>
        <taxon>Ustilaginomycotina</taxon>
        <taxon>Exobasidiomycetes</taxon>
        <taxon>Microstromatales</taxon>
        <taxon>Microstromatales incertae sedis</taxon>
        <taxon>Pseudomicrostroma</taxon>
    </lineage>
</organism>
<dbReference type="SMART" id="SM00129">
    <property type="entry name" value="KISc"/>
    <property type="match status" value="1"/>
</dbReference>
<feature type="region of interest" description="Disordered" evidence="11">
    <location>
        <begin position="38"/>
        <end position="57"/>
    </location>
</feature>
<keyword evidence="2" id="KW-0813">Transport</keyword>
<keyword evidence="9" id="KW-0206">Cytoskeleton</keyword>
<dbReference type="Pfam" id="PF00498">
    <property type="entry name" value="FHA"/>
    <property type="match status" value="1"/>
</dbReference>
<dbReference type="Pfam" id="PF16183">
    <property type="entry name" value="Kinesin_assoc"/>
    <property type="match status" value="1"/>
</dbReference>
<dbReference type="FunFam" id="3.40.850.10:FF:000047">
    <property type="entry name" value="Kinesin family protein"/>
    <property type="match status" value="1"/>
</dbReference>
<evidence type="ECO:0000256" key="4">
    <source>
        <dbReference type="ARBA" id="ARBA00022701"/>
    </source>
</evidence>
<gene>
    <name evidence="14" type="ORF">BCV69DRAFT_284447</name>
</gene>
<dbReference type="Pfam" id="PF00225">
    <property type="entry name" value="Kinesin"/>
    <property type="match status" value="1"/>
</dbReference>
<comment type="similarity">
    <text evidence="10">Belongs to the TRAFAC class myosin-kinesin ATPase superfamily. Kinesin family.</text>
</comment>
<dbReference type="InterPro" id="IPR001849">
    <property type="entry name" value="PH_domain"/>
</dbReference>
<evidence type="ECO:0000313" key="14">
    <source>
        <dbReference type="EMBL" id="PWN19304.1"/>
    </source>
</evidence>
<dbReference type="PANTHER" id="PTHR47117">
    <property type="entry name" value="STAR-RELATED LIPID TRANSFER PROTEIN 9"/>
    <property type="match status" value="1"/>
</dbReference>
<keyword evidence="7" id="KW-0175">Coiled coil</keyword>
<dbReference type="Pfam" id="PF00169">
    <property type="entry name" value="PH"/>
    <property type="match status" value="1"/>
</dbReference>
<dbReference type="GO" id="GO:0005546">
    <property type="term" value="F:phosphatidylinositol-4,5-bisphosphate binding"/>
    <property type="evidence" value="ECO:0007669"/>
    <property type="project" value="UniProtKB-ARBA"/>
</dbReference>
<dbReference type="GO" id="GO:0005874">
    <property type="term" value="C:microtubule"/>
    <property type="evidence" value="ECO:0007669"/>
    <property type="project" value="UniProtKB-KW"/>
</dbReference>
<feature type="domain" description="PH" evidence="12">
    <location>
        <begin position="1508"/>
        <end position="1609"/>
    </location>
</feature>
<dbReference type="OrthoDB" id="3176171at2759"/>
<evidence type="ECO:0000256" key="9">
    <source>
        <dbReference type="ARBA" id="ARBA00023212"/>
    </source>
</evidence>
<evidence type="ECO:0000256" key="6">
    <source>
        <dbReference type="ARBA" id="ARBA00022840"/>
    </source>
</evidence>
<accession>A0A316U3D1</accession>
<evidence type="ECO:0000256" key="7">
    <source>
        <dbReference type="ARBA" id="ARBA00023054"/>
    </source>
</evidence>
<dbReference type="SMART" id="SM00233">
    <property type="entry name" value="PH"/>
    <property type="match status" value="1"/>
</dbReference>
<keyword evidence="5 10" id="KW-0547">Nucleotide-binding</keyword>
<feature type="region of interest" description="Disordered" evidence="11">
    <location>
        <begin position="1115"/>
        <end position="1150"/>
    </location>
</feature>
<dbReference type="InterPro" id="IPR008984">
    <property type="entry name" value="SMAD_FHA_dom_sf"/>
</dbReference>
<dbReference type="InterPro" id="IPR022164">
    <property type="entry name" value="Kinesin-like"/>
</dbReference>
<dbReference type="STRING" id="1684307.A0A316U3D1"/>
<feature type="binding site" evidence="10">
    <location>
        <begin position="100"/>
        <end position="107"/>
    </location>
    <ligand>
        <name>ATP</name>
        <dbReference type="ChEBI" id="CHEBI:30616"/>
    </ligand>
</feature>
<reference evidence="14 15" key="1">
    <citation type="journal article" date="2018" name="Mol. Biol. Evol.">
        <title>Broad Genomic Sampling Reveals a Smut Pathogenic Ancestry of the Fungal Clade Ustilaginomycotina.</title>
        <authorList>
            <person name="Kijpornyongpan T."/>
            <person name="Mondo S.J."/>
            <person name="Barry K."/>
            <person name="Sandor L."/>
            <person name="Lee J."/>
            <person name="Lipzen A."/>
            <person name="Pangilinan J."/>
            <person name="LaButti K."/>
            <person name="Hainaut M."/>
            <person name="Henrissat B."/>
            <person name="Grigoriev I.V."/>
            <person name="Spatafora J.W."/>
            <person name="Aime M.C."/>
        </authorList>
    </citation>
    <scope>NUCLEOTIDE SEQUENCE [LARGE SCALE GENOMIC DNA]</scope>
    <source>
        <strain evidence="14 15">MCA 4718</strain>
    </source>
</reference>
<dbReference type="GO" id="GO:0008574">
    <property type="term" value="F:plus-end-directed microtubule motor activity"/>
    <property type="evidence" value="ECO:0007669"/>
    <property type="project" value="UniProtKB-ARBA"/>
</dbReference>
<feature type="compositionally biased region" description="Low complexity" evidence="11">
    <location>
        <begin position="674"/>
        <end position="700"/>
    </location>
</feature>
<dbReference type="EMBL" id="KZ819332">
    <property type="protein sequence ID" value="PWN19304.1"/>
    <property type="molecule type" value="Genomic_DNA"/>
</dbReference>
<dbReference type="Gene3D" id="6.10.250.2520">
    <property type="match status" value="1"/>
</dbReference>
<dbReference type="InterPro" id="IPR049780">
    <property type="entry name" value="PH_KIFIA_KIFIB"/>
</dbReference>
<dbReference type="InterPro" id="IPR001752">
    <property type="entry name" value="Kinesin_motor_dom"/>
</dbReference>
<keyword evidence="6 10" id="KW-0067">ATP-binding</keyword>
<comment type="subcellular location">
    <subcellularLocation>
        <location evidence="1">Cytoplasm</location>
        <location evidence="1">Cytoskeleton</location>
    </subcellularLocation>
</comment>
<feature type="compositionally biased region" description="Polar residues" evidence="11">
    <location>
        <begin position="600"/>
        <end position="617"/>
    </location>
</feature>
<sequence>MADSGNIKVVVRCRPMNSRERTRGASNLIEVQDQHQLVLNPPSDGDSRESTKATKKKSMPFSFDRAYDENTEQRTLFEYVGLELLEHAFNGFNTCVFAYGQTGSGKSHSMVGYAEAKGLIPLTCSKLFDDADRMMAEDPELRIRVEVSYIEIYNEKVRDLLNPANKGNLKVREHPSMGPYVEDLSKLVVSTFKDVENLMDEGNKARTVAATNMNETSSRSHAVFTLVLTQRRKDTQTNLEAEKVSRISLVDLAGSERANSTGATGSRLKEGANINRSLTSLGKVIAALATASMTDSPRAPRKKAAAAEHVPYRDSVLTWLLKDSLGGNSKTAMIAAISPADYDETLSTLRYADQAKKIKNKAVVNEDPNAKLIRELKEELEMLKQRAAGGTSNVADDWDPTIPPEKQIVRYRTKTGEIKTVTKAELQEQMEQSEKLMSSLNESWEEKLQKTHAIQVEREKVLEELGITIDKGNVGVRTPKNLPHLVNLNEDALMNECLLYQLKPGKTVVGNVDSPSSSAHIRLSGSKILPEHCTFENTDGVVTLHAGVDSMTMVNGKRISADQPKRLRSGYRVILGDFHVFRINNPTEVRKARDRVASAMAQSNGSPGSSADVSTRPESPASEDGHDVDWTYARREAIMNHLNGQDVGLDHLSNEDLDRLFEDINRVRTRKGTPGLSRPHSRLSSSMSASGEDSESLSSARPYSLSAYTEQTDLDPWSVPSEDMSVDRSTDASVVTSVADESNVTADQSIVETELLKAKIKRYEERFSKLDPTGKFRDDEDEPLTDRQRALVLSTLKTWRATTAVSMAEDVLSNAALLREANVIAKELGKKTTYQFTIVDGPPLSNPTSSIESIAGLTDYDDVVDAELAAGPKPCIAIKVIDYEHTSIYLWSLPKLQQRLSKMRNLYTFIDKPEYSQHFNWADPFYESPAPIYTFFGSCLAPLLPLTKRQSGKYRLPILSSHSDSIVGKCSAEVKFVSLTAPPLRVSNGHGAHATSRFSNTDLAMGHKLSLQLTVDSIEGLSAEFVSAAHIQLRLSSIAGPQLEKDDSFASSVVEIADAKDIDALKLRKTVAIILTEDVVSHLKTGCASVEIHTKVRKRHLTRIVECDAKRAVANGTTTASAEPDSPLGSTMSPSRPDLKHAPPSQGRLAETELVSEQRHDILATVKLCELDASGDYQPVQVRSISGLDPGVFLLRQGLQRKLVIHLTHDSGTQLSWTRVSKIQIGYLRLLDGKGRTTEAAAASAVRLNVPAKQQSRHSLANGTSHLDAWTWWDTSAHDCVFLNRVTASDQRVLLRLTIEVDVDSCASPVKLSMDLAIAIKARDAKSQGKIMSLIETATSGVRTLQTTSGVFAVKLTPPQIMRSKELWRLNTAGKYVRGQESLGDWRPLGVHFIDEHERFMRRQRHLVQNEGWRTVLEGLDGKSSLLKSTQQSTSVAMERALDLWQSAVRSSKAALVSLPSTESLADLSIEPGSSEKADTSITSILSPRPTAPVKLVPTVTLLPRSDAAAKKGHLMMPVDALSDSWTKRFFVLKRPHLFLYADSRETEELLAIHLGTSAIRVEYDENLEKLLQRRGVFGLYTAANSYFLQAPNDAERDSWIAALHGVRRT</sequence>
<dbReference type="InterPro" id="IPR027417">
    <property type="entry name" value="P-loop_NTPase"/>
</dbReference>
<dbReference type="Gene3D" id="2.30.29.30">
    <property type="entry name" value="Pleckstrin-homology domain (PH domain)/Phosphotyrosine-binding domain (PTB)"/>
    <property type="match status" value="1"/>
</dbReference>
<evidence type="ECO:0000259" key="13">
    <source>
        <dbReference type="PROSITE" id="PS50067"/>
    </source>
</evidence>
<evidence type="ECO:0000313" key="15">
    <source>
        <dbReference type="Proteomes" id="UP000245942"/>
    </source>
</evidence>
<dbReference type="InterPro" id="IPR019821">
    <property type="entry name" value="Kinesin_motor_CS"/>
</dbReference>
<dbReference type="Pfam" id="PF12473">
    <property type="entry name" value="DUF3694"/>
    <property type="match status" value="1"/>
</dbReference>
<dbReference type="GeneID" id="37014779"/>
<dbReference type="PROSITE" id="PS00411">
    <property type="entry name" value="KINESIN_MOTOR_1"/>
    <property type="match status" value="1"/>
</dbReference>
<dbReference type="CDD" id="cd22705">
    <property type="entry name" value="FHA_KIF1"/>
    <property type="match status" value="1"/>
</dbReference>
<keyword evidence="4" id="KW-0493">Microtubule</keyword>
<dbReference type="RefSeq" id="XP_025346464.1">
    <property type="nucleotide sequence ID" value="XM_025493045.1"/>
</dbReference>
<dbReference type="SUPFAM" id="SSF50729">
    <property type="entry name" value="PH domain-like"/>
    <property type="match status" value="1"/>
</dbReference>
<dbReference type="CDD" id="cd01365">
    <property type="entry name" value="KISc_KIF1A_KIF1B"/>
    <property type="match status" value="1"/>
</dbReference>
<dbReference type="PRINTS" id="PR00380">
    <property type="entry name" value="KINESINHEAVY"/>
</dbReference>
<feature type="region of interest" description="Disordered" evidence="11">
    <location>
        <begin position="594"/>
        <end position="627"/>
    </location>
</feature>
<dbReference type="InterPro" id="IPR022140">
    <property type="entry name" value="Kinesin-like_KIF1-typ"/>
</dbReference>